<dbReference type="Proteomes" id="UP001164929">
    <property type="component" value="Chromosome 5"/>
</dbReference>
<dbReference type="EMBL" id="JAQIZT010000005">
    <property type="protein sequence ID" value="KAJ6997568.1"/>
    <property type="molecule type" value="Genomic_DNA"/>
</dbReference>
<dbReference type="PANTHER" id="PTHR33067">
    <property type="entry name" value="RNA-DIRECTED DNA POLYMERASE-RELATED"/>
    <property type="match status" value="1"/>
</dbReference>
<dbReference type="PANTHER" id="PTHR33067:SF15">
    <property type="entry name" value="RNA-DIRECTED DNA POLYMERASE"/>
    <property type="match status" value="1"/>
</dbReference>
<organism evidence="3 4">
    <name type="scientific">Populus alba x Populus x berolinensis</name>
    <dbReference type="NCBI Taxonomy" id="444605"/>
    <lineage>
        <taxon>Eukaryota</taxon>
        <taxon>Viridiplantae</taxon>
        <taxon>Streptophyta</taxon>
        <taxon>Embryophyta</taxon>
        <taxon>Tracheophyta</taxon>
        <taxon>Spermatophyta</taxon>
        <taxon>Magnoliopsida</taxon>
        <taxon>eudicotyledons</taxon>
        <taxon>Gunneridae</taxon>
        <taxon>Pentapetalae</taxon>
        <taxon>rosids</taxon>
        <taxon>fabids</taxon>
        <taxon>Malpighiales</taxon>
        <taxon>Salicaceae</taxon>
        <taxon>Saliceae</taxon>
        <taxon>Populus</taxon>
    </lineage>
</organism>
<evidence type="ECO:0000313" key="1">
    <source>
        <dbReference type="EMBL" id="KAJ6997568.1"/>
    </source>
</evidence>
<reference evidence="3" key="1">
    <citation type="journal article" date="2023" name="Mol. Ecol. Resour.">
        <title>Chromosome-level genome assembly of a triploid poplar Populus alba 'Berolinensis'.</title>
        <authorList>
            <person name="Chen S."/>
            <person name="Yu Y."/>
            <person name="Wang X."/>
            <person name="Wang S."/>
            <person name="Zhang T."/>
            <person name="Zhou Y."/>
            <person name="He R."/>
            <person name="Meng N."/>
            <person name="Wang Y."/>
            <person name="Liu W."/>
            <person name="Liu Z."/>
            <person name="Liu J."/>
            <person name="Guo Q."/>
            <person name="Huang H."/>
            <person name="Sederoff R.R."/>
            <person name="Wang G."/>
            <person name="Qu G."/>
            <person name="Chen S."/>
        </authorList>
    </citation>
    <scope>NUCLEOTIDE SEQUENCE</scope>
    <source>
        <strain evidence="3">SC-2020</strain>
    </source>
</reference>
<dbReference type="AlphaFoldDB" id="A0AAD6QYS5"/>
<name>A0AAD6QYS5_9ROSI</name>
<dbReference type="EMBL" id="JAQIZT010000005">
    <property type="protein sequence ID" value="KAJ6997570.1"/>
    <property type="molecule type" value="Genomic_DNA"/>
</dbReference>
<evidence type="ECO:0000313" key="3">
    <source>
        <dbReference type="EMBL" id="KAJ6999205.1"/>
    </source>
</evidence>
<evidence type="ECO:0000313" key="4">
    <source>
        <dbReference type="Proteomes" id="UP001164929"/>
    </source>
</evidence>
<accession>A0AAD6QYS5</accession>
<dbReference type="Gene3D" id="2.40.70.10">
    <property type="entry name" value="Acid Proteases"/>
    <property type="match status" value="1"/>
</dbReference>
<sequence>MSLSIYKVLNPRPLKETRVIIQLVDMFNSYPEDVVEEVLIRVHELIFPMDFYIIDMDDEFASNSTHILLGKPFMKTTRTKIDVHKGILSFEFDGKMVTYNIFIAMKYPNNSESIFHVDTIDPIMQNDFK</sequence>
<proteinExistence type="predicted"/>
<dbReference type="InterPro" id="IPR021109">
    <property type="entry name" value="Peptidase_aspartic_dom_sf"/>
</dbReference>
<keyword evidence="4" id="KW-1185">Reference proteome</keyword>
<comment type="caution">
    <text evidence="3">The sequence shown here is derived from an EMBL/GenBank/DDBJ whole genome shotgun (WGS) entry which is preliminary data.</text>
</comment>
<evidence type="ECO:0000313" key="2">
    <source>
        <dbReference type="EMBL" id="KAJ6997570.1"/>
    </source>
</evidence>
<protein>
    <submittedName>
        <fullName evidence="3">Uncharacterized protein</fullName>
    </submittedName>
</protein>
<gene>
    <name evidence="1" type="ORF">NC653_013969</name>
    <name evidence="2" type="ORF">NC653_013971</name>
    <name evidence="3" type="ORF">NC653_015138</name>
</gene>
<dbReference type="EMBL" id="JAQIZT010000005">
    <property type="protein sequence ID" value="KAJ6999205.1"/>
    <property type="molecule type" value="Genomic_DNA"/>
</dbReference>